<evidence type="ECO:0000313" key="5">
    <source>
        <dbReference type="Proteomes" id="UP000316095"/>
    </source>
</evidence>
<feature type="domain" description="Lipoyl-binding" evidence="3">
    <location>
        <begin position="80"/>
        <end position="152"/>
    </location>
</feature>
<dbReference type="Gene3D" id="2.40.50.100">
    <property type="match status" value="1"/>
</dbReference>
<dbReference type="EMBL" id="SJPG01000001">
    <property type="protein sequence ID" value="TWT62651.1"/>
    <property type="molecule type" value="Genomic_DNA"/>
</dbReference>
<dbReference type="GO" id="GO:0003989">
    <property type="term" value="F:acetyl-CoA carboxylase activity"/>
    <property type="evidence" value="ECO:0007669"/>
    <property type="project" value="InterPro"/>
</dbReference>
<reference evidence="4 5" key="1">
    <citation type="submission" date="2019-02" db="EMBL/GenBank/DDBJ databases">
        <title>Deep-cultivation of Planctomycetes and their phenomic and genomic characterization uncovers novel biology.</title>
        <authorList>
            <person name="Wiegand S."/>
            <person name="Jogler M."/>
            <person name="Boedeker C."/>
            <person name="Pinto D."/>
            <person name="Vollmers J."/>
            <person name="Rivas-Marin E."/>
            <person name="Kohn T."/>
            <person name="Peeters S.H."/>
            <person name="Heuer A."/>
            <person name="Rast P."/>
            <person name="Oberbeckmann S."/>
            <person name="Bunk B."/>
            <person name="Jeske O."/>
            <person name="Meyerdierks A."/>
            <person name="Storesund J.E."/>
            <person name="Kallscheuer N."/>
            <person name="Luecker S."/>
            <person name="Lage O.M."/>
            <person name="Pohl T."/>
            <person name="Merkel B.J."/>
            <person name="Hornburger P."/>
            <person name="Mueller R.-W."/>
            <person name="Bruemmer F."/>
            <person name="Labrenz M."/>
            <person name="Spormann A.M."/>
            <person name="Op Den Camp H."/>
            <person name="Overmann J."/>
            <person name="Amann R."/>
            <person name="Jetten M.S.M."/>
            <person name="Mascher T."/>
            <person name="Medema M.H."/>
            <person name="Devos D.P."/>
            <person name="Kaster A.-K."/>
            <person name="Ovreas L."/>
            <person name="Rohde M."/>
            <person name="Galperin M.Y."/>
            <person name="Jogler C."/>
        </authorList>
    </citation>
    <scope>NUCLEOTIDE SEQUENCE [LARGE SCALE GENOMIC DNA]</scope>
    <source>
        <strain evidence="4 5">Pan54</strain>
    </source>
</reference>
<evidence type="ECO:0000259" key="3">
    <source>
        <dbReference type="Pfam" id="PF00364"/>
    </source>
</evidence>
<keyword evidence="2" id="KW-0092">Biotin</keyword>
<protein>
    <recommendedName>
        <fullName evidence="2">Biotin carboxyl carrier protein of acetyl-CoA carboxylase</fullName>
    </recommendedName>
</protein>
<sequence length="166" mass="18508">MDEHSFHERIQSTPGDIDLLREYAHWLVTNKDPRGKHLIAELDVRDAKAQLIQSESDLFQMRSVRSCDFEWLDSILPLKVASPVAGKFYCAPAPDEPPFIKQGDFCFPDTIIGIVESLKVFHKIPATYSGIVDEIVVTPGASVTSGEVLIKLVRPQKPIAHGKQSN</sequence>
<comment type="caution">
    <text evidence="4">The sequence shown here is derived from an EMBL/GenBank/DDBJ whole genome shotgun (WGS) entry which is preliminary data.</text>
</comment>
<dbReference type="SUPFAM" id="SSF51230">
    <property type="entry name" value="Single hybrid motif"/>
    <property type="match status" value="1"/>
</dbReference>
<dbReference type="GO" id="GO:0006633">
    <property type="term" value="P:fatty acid biosynthetic process"/>
    <property type="evidence" value="ECO:0007669"/>
    <property type="project" value="UniProtKB-UniPathway"/>
</dbReference>
<proteinExistence type="predicted"/>
<dbReference type="GO" id="GO:0009317">
    <property type="term" value="C:acetyl-CoA carboxylase complex"/>
    <property type="evidence" value="ECO:0007669"/>
    <property type="project" value="InterPro"/>
</dbReference>
<dbReference type="RefSeq" id="WP_146504482.1">
    <property type="nucleotide sequence ID" value="NZ_SJPG01000001.1"/>
</dbReference>
<keyword evidence="2" id="KW-0276">Fatty acid metabolism</keyword>
<dbReference type="InterPro" id="IPR001249">
    <property type="entry name" value="AcCoA_biotinCC"/>
</dbReference>
<evidence type="ECO:0000256" key="2">
    <source>
        <dbReference type="RuleBase" id="RU364072"/>
    </source>
</evidence>
<dbReference type="InterPro" id="IPR011053">
    <property type="entry name" value="Single_hybrid_motif"/>
</dbReference>
<gene>
    <name evidence="4" type="primary">accB_2</name>
    <name evidence="4" type="ORF">Pan54_33950</name>
</gene>
<accession>A0A5C5XJT4</accession>
<evidence type="ECO:0000313" key="4">
    <source>
        <dbReference type="EMBL" id="TWT62651.1"/>
    </source>
</evidence>
<evidence type="ECO:0000256" key="1">
    <source>
        <dbReference type="ARBA" id="ARBA00003761"/>
    </source>
</evidence>
<dbReference type="OrthoDB" id="9811735at2"/>
<dbReference type="Proteomes" id="UP000316095">
    <property type="component" value="Unassembled WGS sequence"/>
</dbReference>
<dbReference type="Pfam" id="PF00364">
    <property type="entry name" value="Biotin_lipoyl"/>
    <property type="match status" value="1"/>
</dbReference>
<comment type="function">
    <text evidence="1 2">This protein is a component of the acetyl coenzyme A carboxylase complex; first, biotin carboxylase catalyzes the carboxylation of the carrier protein and then the transcarboxylase transfers the carboxyl group to form malonyl-CoA.</text>
</comment>
<dbReference type="CDD" id="cd06850">
    <property type="entry name" value="biotinyl_domain"/>
    <property type="match status" value="1"/>
</dbReference>
<name>A0A5C5XJT4_9PLAN</name>
<dbReference type="InterPro" id="IPR000089">
    <property type="entry name" value="Biotin_lipoyl"/>
</dbReference>
<dbReference type="AlphaFoldDB" id="A0A5C5XJT4"/>
<keyword evidence="2" id="KW-0443">Lipid metabolism</keyword>
<keyword evidence="2" id="KW-0275">Fatty acid biosynthesis</keyword>
<keyword evidence="5" id="KW-1185">Reference proteome</keyword>
<dbReference type="PRINTS" id="PR01071">
    <property type="entry name" value="ACOABIOTINCC"/>
</dbReference>
<dbReference type="UniPathway" id="UPA00094"/>
<comment type="pathway">
    <text evidence="2">Lipid metabolism; fatty acid biosynthesis.</text>
</comment>
<keyword evidence="2" id="KW-0444">Lipid biosynthesis</keyword>
<organism evidence="4 5">
    <name type="scientific">Rubinisphaera italica</name>
    <dbReference type="NCBI Taxonomy" id="2527969"/>
    <lineage>
        <taxon>Bacteria</taxon>
        <taxon>Pseudomonadati</taxon>
        <taxon>Planctomycetota</taxon>
        <taxon>Planctomycetia</taxon>
        <taxon>Planctomycetales</taxon>
        <taxon>Planctomycetaceae</taxon>
        <taxon>Rubinisphaera</taxon>
    </lineage>
</organism>